<dbReference type="RefSeq" id="WP_171379938.1">
    <property type="nucleotide sequence ID" value="NZ_PKQI01000002.1"/>
</dbReference>
<reference evidence="6 7" key="1">
    <citation type="submission" date="2018-11" db="EMBL/GenBank/DDBJ databases">
        <title>Genome sequencing and analysis.</title>
        <authorList>
            <person name="Huang Y.-T."/>
        </authorList>
    </citation>
    <scope>NUCLEOTIDE SEQUENCE [LARGE SCALE GENOMIC DNA]</scope>
    <source>
        <strain evidence="6 7">SHIN</strain>
    </source>
</reference>
<dbReference type="AlphaFoldDB" id="A0A7Y3WWV3"/>
<feature type="zinc finger region" description="dksA C4-type" evidence="4">
    <location>
        <begin position="38"/>
        <end position="62"/>
    </location>
</feature>
<dbReference type="Pfam" id="PF01258">
    <property type="entry name" value="zf-dskA_traR"/>
    <property type="match status" value="1"/>
</dbReference>
<protein>
    <submittedName>
        <fullName evidence="6">TraR/DksA family transcriptional regulator</fullName>
    </submittedName>
</protein>
<comment type="caution">
    <text evidence="6">The sequence shown here is derived from an EMBL/GenBank/DDBJ whole genome shotgun (WGS) entry which is preliminary data.</text>
</comment>
<evidence type="ECO:0000259" key="5">
    <source>
        <dbReference type="Pfam" id="PF01258"/>
    </source>
</evidence>
<dbReference type="InterPro" id="IPR000962">
    <property type="entry name" value="Znf_DskA_TraR"/>
</dbReference>
<accession>A0A7Y3WWV3</accession>
<keyword evidence="2" id="KW-0863">Zinc-finger</keyword>
<evidence type="ECO:0000256" key="1">
    <source>
        <dbReference type="ARBA" id="ARBA00022723"/>
    </source>
</evidence>
<gene>
    <name evidence="6" type="ORF">EHE22_09535</name>
</gene>
<evidence type="ECO:0000313" key="6">
    <source>
        <dbReference type="EMBL" id="NNV20667.1"/>
    </source>
</evidence>
<dbReference type="GO" id="GO:0008270">
    <property type="term" value="F:zinc ion binding"/>
    <property type="evidence" value="ECO:0007669"/>
    <property type="project" value="UniProtKB-KW"/>
</dbReference>
<organism evidence="6 7">
    <name type="scientific">Brucella pseudogrignonensis</name>
    <dbReference type="NCBI Taxonomy" id="419475"/>
    <lineage>
        <taxon>Bacteria</taxon>
        <taxon>Pseudomonadati</taxon>
        <taxon>Pseudomonadota</taxon>
        <taxon>Alphaproteobacteria</taxon>
        <taxon>Hyphomicrobiales</taxon>
        <taxon>Brucellaceae</taxon>
        <taxon>Brucella/Ochrobactrum group</taxon>
        <taxon>Brucella</taxon>
    </lineage>
</organism>
<evidence type="ECO:0000256" key="4">
    <source>
        <dbReference type="PROSITE-ProRule" id="PRU00510"/>
    </source>
</evidence>
<keyword evidence="3" id="KW-0862">Zinc</keyword>
<name>A0A7Y3WWV3_9HYPH</name>
<keyword evidence="1" id="KW-0479">Metal-binding</keyword>
<dbReference type="SUPFAM" id="SSF57716">
    <property type="entry name" value="Glucocorticoid receptor-like (DNA-binding domain)"/>
    <property type="match status" value="1"/>
</dbReference>
<evidence type="ECO:0000256" key="2">
    <source>
        <dbReference type="ARBA" id="ARBA00022771"/>
    </source>
</evidence>
<evidence type="ECO:0000313" key="7">
    <source>
        <dbReference type="Proteomes" id="UP000526233"/>
    </source>
</evidence>
<feature type="domain" description="Zinc finger DksA/TraR C4-type" evidence="5">
    <location>
        <begin position="35"/>
        <end position="68"/>
    </location>
</feature>
<evidence type="ECO:0000256" key="3">
    <source>
        <dbReference type="ARBA" id="ARBA00022833"/>
    </source>
</evidence>
<dbReference type="Gene3D" id="1.20.120.910">
    <property type="entry name" value="DksA, coiled-coil domain"/>
    <property type="match status" value="1"/>
</dbReference>
<dbReference type="Proteomes" id="UP000526233">
    <property type="component" value="Unassembled WGS sequence"/>
</dbReference>
<dbReference type="PROSITE" id="PS51128">
    <property type="entry name" value="ZF_DKSA_2"/>
    <property type="match status" value="1"/>
</dbReference>
<sequence>METGNKAHELADLRAEQEREAGISAAQNALQQNGFTVCISCGDDIDIERREALPSARRCLDCQERLERQQARKARA</sequence>
<dbReference type="EMBL" id="PKQI01000002">
    <property type="protein sequence ID" value="NNV20667.1"/>
    <property type="molecule type" value="Genomic_DNA"/>
</dbReference>
<proteinExistence type="predicted"/>